<dbReference type="EMBL" id="JYJG01000225">
    <property type="protein sequence ID" value="KJK45044.1"/>
    <property type="molecule type" value="Genomic_DNA"/>
</dbReference>
<gene>
    <name evidence="3" type="ORF">UK23_27575</name>
</gene>
<proteinExistence type="predicted"/>
<keyword evidence="1" id="KW-0812">Transmembrane</keyword>
<accession>A0A0F0GNI2</accession>
<dbReference type="SMART" id="SM00327">
    <property type="entry name" value="VWA"/>
    <property type="match status" value="1"/>
</dbReference>
<dbReference type="RefSeq" id="WP_045314564.1">
    <property type="nucleotide sequence ID" value="NZ_JYJG01000225.1"/>
</dbReference>
<dbReference type="InterPro" id="IPR036465">
    <property type="entry name" value="vWFA_dom_sf"/>
</dbReference>
<dbReference type="Proteomes" id="UP000033393">
    <property type="component" value="Unassembled WGS sequence"/>
</dbReference>
<dbReference type="SUPFAM" id="SSF53850">
    <property type="entry name" value="Periplasmic binding protein-like II"/>
    <property type="match status" value="1"/>
</dbReference>
<protein>
    <submittedName>
        <fullName evidence="3">von Willebrand factor type A</fullName>
    </submittedName>
</protein>
<dbReference type="Pfam" id="PF13531">
    <property type="entry name" value="SBP_bac_11"/>
    <property type="match status" value="1"/>
</dbReference>
<reference evidence="3 4" key="1">
    <citation type="submission" date="2015-02" db="EMBL/GenBank/DDBJ databases">
        <authorList>
            <person name="Ju K.-S."/>
            <person name="Doroghazi J.R."/>
            <person name="Metcalf W."/>
        </authorList>
    </citation>
    <scope>NUCLEOTIDE SEQUENCE [LARGE SCALE GENOMIC DNA]</scope>
    <source>
        <strain evidence="3 4">NRRL B-16140</strain>
    </source>
</reference>
<evidence type="ECO:0000259" key="2">
    <source>
        <dbReference type="PROSITE" id="PS50234"/>
    </source>
</evidence>
<dbReference type="PATRIC" id="fig|68170.10.peg.7081"/>
<name>A0A0F0GNI2_LENAE</name>
<keyword evidence="1" id="KW-0472">Membrane</keyword>
<feature type="transmembrane region" description="Helical" evidence="1">
    <location>
        <begin position="20"/>
        <end position="39"/>
    </location>
</feature>
<dbReference type="eggNOG" id="COG2304">
    <property type="taxonomic scope" value="Bacteria"/>
</dbReference>
<dbReference type="OrthoDB" id="5171781at2"/>
<comment type="caution">
    <text evidence="3">The sequence shown here is derived from an EMBL/GenBank/DDBJ whole genome shotgun (WGS) entry which is preliminary data.</text>
</comment>
<dbReference type="InterPro" id="IPR002035">
    <property type="entry name" value="VWF_A"/>
</dbReference>
<dbReference type="SUPFAM" id="SSF53300">
    <property type="entry name" value="vWA-like"/>
    <property type="match status" value="1"/>
</dbReference>
<organism evidence="3 4">
    <name type="scientific">Lentzea aerocolonigenes</name>
    <name type="common">Lechevalieria aerocolonigenes</name>
    <name type="synonym">Saccharothrix aerocolonigenes</name>
    <dbReference type="NCBI Taxonomy" id="68170"/>
    <lineage>
        <taxon>Bacteria</taxon>
        <taxon>Bacillati</taxon>
        <taxon>Actinomycetota</taxon>
        <taxon>Actinomycetes</taxon>
        <taxon>Pseudonocardiales</taxon>
        <taxon>Pseudonocardiaceae</taxon>
        <taxon>Lentzea</taxon>
    </lineage>
</organism>
<evidence type="ECO:0000313" key="3">
    <source>
        <dbReference type="EMBL" id="KJK45044.1"/>
    </source>
</evidence>
<dbReference type="Pfam" id="PF00092">
    <property type="entry name" value="VWA"/>
    <property type="match status" value="1"/>
</dbReference>
<feature type="domain" description="VWFA" evidence="2">
    <location>
        <begin position="391"/>
        <end position="568"/>
    </location>
</feature>
<keyword evidence="1" id="KW-1133">Transmembrane helix</keyword>
<dbReference type="Gene3D" id="3.40.50.410">
    <property type="entry name" value="von Willebrand factor, type A domain"/>
    <property type="match status" value="1"/>
</dbReference>
<dbReference type="PROSITE" id="PS50234">
    <property type="entry name" value="VWFA"/>
    <property type="match status" value="1"/>
</dbReference>
<dbReference type="STRING" id="68170.GCA_000974445_02076"/>
<sequence length="568" mass="58882">MSRHRALRARVRRGIAKWPVLIVVFVVLISLGWLAWSWAGGVLDSRARALAQNCSEGNSVLRVAATPSVAESVADVARAWSATRPVVYDHCIAVEVTSADSSAVLEGLTTSWDSGKLGGRPHAWLPDSTLWANRLTALNAKLVGAAPKSVGTSPMLLAAPEAAAPVLKDFRWSDLPEVTDWSKFGQSWGRFSVAMPDPAANTASALAIQSALAGGKGPVTAASLGSEASKAALSKLAAAVPPEVPGTTREALARLGDSATVNAAGFSVTPVSEVDLYKHNTGKEAPSKPLVGVLPVGPTPVADFPYIALGGPEVGEAEVRAAQAFREFMTDPAQEKILAAGGLRVSSTQDRPSPSPGVSWAAVTENLVAADAVTTQQISSAWASADRGGQVVTVLADVSTSMKPRLDKVKAALRGQVDRSVSGSFGLWEFARDLDGSKPYKQLVGTGPVAEKREGLRKSIDGLKTSDGSQLYTSLAACYETAHDGFVAGRVNRVVVITDGASDGGIDLATLKSRLHGKDLAVSFIAIGSEVDKDALNDIAQTTGGSVSVVENPDGVDAALGQVLSTKA</sequence>
<dbReference type="AlphaFoldDB" id="A0A0F0GNI2"/>
<keyword evidence="4" id="KW-1185">Reference proteome</keyword>
<evidence type="ECO:0000313" key="4">
    <source>
        <dbReference type="Proteomes" id="UP000033393"/>
    </source>
</evidence>
<evidence type="ECO:0000256" key="1">
    <source>
        <dbReference type="SAM" id="Phobius"/>
    </source>
</evidence>